<dbReference type="Proteomes" id="UP000502042">
    <property type="component" value="Segment"/>
</dbReference>
<protein>
    <submittedName>
        <fullName evidence="1">Uncharacterized protein</fullName>
    </submittedName>
</protein>
<sequence length="73" mass="8431">MSKMKDCRVPACRRERSKSSPLYRFVRRQHHAHNIVVSSLNRVVWSPRWLSSGRLRGGHTSMRGPLLHKGGKP</sequence>
<proteinExistence type="predicted"/>
<reference evidence="1 2" key="1">
    <citation type="submission" date="2020-04" db="EMBL/GenBank/DDBJ databases">
        <authorList>
            <person name="Mastropaolo M.D."/>
            <person name="Fallest-Strobl P."/>
            <person name="Kistler A.L."/>
            <person name="Garlena R.A."/>
            <person name="Russell D.A."/>
            <person name="Pope W.H."/>
            <person name="Jacobs-Sera D."/>
            <person name="Hatfull G.F."/>
        </authorList>
    </citation>
    <scope>NUCLEOTIDE SEQUENCE [LARGE SCALE GENOMIC DNA]</scope>
</reference>
<organism evidence="1 2">
    <name type="scientific">Arthrobacter phage StevieBAY</name>
    <dbReference type="NCBI Taxonomy" id="2725609"/>
    <lineage>
        <taxon>Viruses</taxon>
        <taxon>Duplodnaviria</taxon>
        <taxon>Heunggongvirae</taxon>
        <taxon>Uroviricota</taxon>
        <taxon>Caudoviricetes</taxon>
        <taxon>Berryhillviridae</taxon>
        <taxon>Marthavirus</taxon>
        <taxon>Marthavirus barretlemon</taxon>
    </lineage>
</organism>
<name>A0A6M3T570_9CAUD</name>
<dbReference type="EMBL" id="MT310895">
    <property type="protein sequence ID" value="QJD53397.1"/>
    <property type="molecule type" value="Genomic_DNA"/>
</dbReference>
<gene>
    <name evidence="1" type="primary">67</name>
    <name evidence="1" type="ORF">SEA_STEVIEBAY_67</name>
</gene>
<evidence type="ECO:0000313" key="1">
    <source>
        <dbReference type="EMBL" id="QJD53397.1"/>
    </source>
</evidence>
<accession>A0A6M3T570</accession>
<evidence type="ECO:0000313" key="2">
    <source>
        <dbReference type="Proteomes" id="UP000502042"/>
    </source>
</evidence>